<feature type="domain" description="SH3b" evidence="3">
    <location>
        <begin position="97"/>
        <end position="164"/>
    </location>
</feature>
<dbReference type="EMBL" id="JAHHHW010000090">
    <property type="protein sequence ID" value="MBW4432682.1"/>
    <property type="molecule type" value="Genomic_DNA"/>
</dbReference>
<dbReference type="Gene3D" id="2.30.30.40">
    <property type="entry name" value="SH3 Domains"/>
    <property type="match status" value="1"/>
</dbReference>
<evidence type="ECO:0000313" key="5">
    <source>
        <dbReference type="Proteomes" id="UP000813215"/>
    </source>
</evidence>
<feature type="compositionally biased region" description="Polar residues" evidence="1">
    <location>
        <begin position="54"/>
        <end position="65"/>
    </location>
</feature>
<feature type="transmembrane region" description="Helical" evidence="2">
    <location>
        <begin position="6"/>
        <end position="30"/>
    </location>
</feature>
<gene>
    <name evidence="4" type="ORF">KME28_13345</name>
</gene>
<keyword evidence="2" id="KW-0472">Membrane</keyword>
<keyword evidence="2" id="KW-0812">Transmembrane</keyword>
<feature type="region of interest" description="Disordered" evidence="1">
    <location>
        <begin position="41"/>
        <end position="99"/>
    </location>
</feature>
<evidence type="ECO:0000256" key="2">
    <source>
        <dbReference type="SAM" id="Phobius"/>
    </source>
</evidence>
<dbReference type="AlphaFoldDB" id="A0A9E3H8Q7"/>
<protein>
    <submittedName>
        <fullName evidence="4">SH3 domain-containing protein</fullName>
    </submittedName>
</protein>
<organism evidence="4 5">
    <name type="scientific">Pelatocladus maniniholoensis HA4357-MV3</name>
    <dbReference type="NCBI Taxonomy" id="1117104"/>
    <lineage>
        <taxon>Bacteria</taxon>
        <taxon>Bacillati</taxon>
        <taxon>Cyanobacteriota</taxon>
        <taxon>Cyanophyceae</taxon>
        <taxon>Nostocales</taxon>
        <taxon>Nostocaceae</taxon>
        <taxon>Pelatocladus</taxon>
    </lineage>
</organism>
<name>A0A9E3H8Q7_9NOST</name>
<dbReference type="InterPro" id="IPR003646">
    <property type="entry name" value="SH3-like_bac-type"/>
</dbReference>
<sequence length="177" mass="19630">MVIQIFKYIFGFTLAIAILIGGGFAMALYFMNRVSAPPPKPTYANDQPLVKTQPPKSQTSKTNQVSLEESSSTSNSQKTPKQTPKPEESTEPIPAGAYKARVTWKQGLRLRKEPTPDAERVGGVAFNQKVIVLEESSDNDWQKIRLENGDQEGWVKSGNVAKIDEQDDTQTTDDTQQ</sequence>
<evidence type="ECO:0000313" key="4">
    <source>
        <dbReference type="EMBL" id="MBW4432682.1"/>
    </source>
</evidence>
<evidence type="ECO:0000259" key="3">
    <source>
        <dbReference type="PROSITE" id="PS51781"/>
    </source>
</evidence>
<evidence type="ECO:0000256" key="1">
    <source>
        <dbReference type="SAM" id="MobiDB-lite"/>
    </source>
</evidence>
<proteinExistence type="predicted"/>
<keyword evidence="2" id="KW-1133">Transmembrane helix</keyword>
<reference evidence="4" key="2">
    <citation type="journal article" date="2022" name="Microbiol. Resour. Announc.">
        <title>Metagenome Sequencing to Explore Phylogenomics of Terrestrial Cyanobacteria.</title>
        <authorList>
            <person name="Ward R.D."/>
            <person name="Stajich J.E."/>
            <person name="Johansen J.R."/>
            <person name="Huntemann M."/>
            <person name="Clum A."/>
            <person name="Foster B."/>
            <person name="Foster B."/>
            <person name="Roux S."/>
            <person name="Palaniappan K."/>
            <person name="Varghese N."/>
            <person name="Mukherjee S."/>
            <person name="Reddy T.B.K."/>
            <person name="Daum C."/>
            <person name="Copeland A."/>
            <person name="Chen I.A."/>
            <person name="Ivanova N.N."/>
            <person name="Kyrpides N.C."/>
            <person name="Shapiro N."/>
            <person name="Eloe-Fadrosh E.A."/>
            <person name="Pietrasiak N."/>
        </authorList>
    </citation>
    <scope>NUCLEOTIDE SEQUENCE</scope>
    <source>
        <strain evidence="4">HA4357-MV3</strain>
    </source>
</reference>
<feature type="compositionally biased region" description="Acidic residues" evidence="1">
    <location>
        <begin position="165"/>
        <end position="177"/>
    </location>
</feature>
<reference evidence="4" key="1">
    <citation type="submission" date="2021-05" db="EMBL/GenBank/DDBJ databases">
        <authorList>
            <person name="Pietrasiak N."/>
            <person name="Ward R."/>
            <person name="Stajich J.E."/>
            <person name="Kurbessoian T."/>
        </authorList>
    </citation>
    <scope>NUCLEOTIDE SEQUENCE</scope>
    <source>
        <strain evidence="4">HA4357-MV3</strain>
    </source>
</reference>
<dbReference type="Proteomes" id="UP000813215">
    <property type="component" value="Unassembled WGS sequence"/>
</dbReference>
<dbReference type="SMART" id="SM00287">
    <property type="entry name" value="SH3b"/>
    <property type="match status" value="1"/>
</dbReference>
<dbReference type="Pfam" id="PF08239">
    <property type="entry name" value="SH3_3"/>
    <property type="match status" value="1"/>
</dbReference>
<feature type="compositionally biased region" description="Low complexity" evidence="1">
    <location>
        <begin position="66"/>
        <end position="76"/>
    </location>
</feature>
<dbReference type="PROSITE" id="PS51781">
    <property type="entry name" value="SH3B"/>
    <property type="match status" value="1"/>
</dbReference>
<feature type="region of interest" description="Disordered" evidence="1">
    <location>
        <begin position="156"/>
        <end position="177"/>
    </location>
</feature>
<comment type="caution">
    <text evidence="4">The sequence shown here is derived from an EMBL/GenBank/DDBJ whole genome shotgun (WGS) entry which is preliminary data.</text>
</comment>
<accession>A0A9E3H8Q7</accession>